<keyword evidence="4" id="KW-1185">Reference proteome</keyword>
<keyword evidence="2" id="KW-0812">Transmembrane</keyword>
<evidence type="ECO:0000256" key="2">
    <source>
        <dbReference type="SAM" id="Phobius"/>
    </source>
</evidence>
<dbReference type="Proteomes" id="UP000298213">
    <property type="component" value="Unassembled WGS sequence"/>
</dbReference>
<dbReference type="SUPFAM" id="SSF55874">
    <property type="entry name" value="ATPase domain of HSP90 chaperone/DNA topoisomerase II/histidine kinase"/>
    <property type="match status" value="1"/>
</dbReference>
<keyword evidence="3" id="KW-0418">Kinase</keyword>
<accession>A0A4Y8ZNM8</accession>
<dbReference type="Gene3D" id="3.30.565.10">
    <property type="entry name" value="Histidine kinase-like ATPase, C-terminal domain"/>
    <property type="match status" value="1"/>
</dbReference>
<dbReference type="RefSeq" id="WP_135089637.1">
    <property type="nucleotide sequence ID" value="NZ_SPDV01000047.1"/>
</dbReference>
<dbReference type="EMBL" id="SPDV01000047">
    <property type="protein sequence ID" value="TFI56872.1"/>
    <property type="molecule type" value="Genomic_DNA"/>
</dbReference>
<feature type="coiled-coil region" evidence="1">
    <location>
        <begin position="198"/>
        <end position="225"/>
    </location>
</feature>
<organism evidence="3 4">
    <name type="scientific">Sphingomonas parva</name>
    <dbReference type="NCBI Taxonomy" id="2555898"/>
    <lineage>
        <taxon>Bacteria</taxon>
        <taxon>Pseudomonadati</taxon>
        <taxon>Pseudomonadota</taxon>
        <taxon>Alphaproteobacteria</taxon>
        <taxon>Sphingomonadales</taxon>
        <taxon>Sphingomonadaceae</taxon>
        <taxon>Sphingomonas</taxon>
    </lineage>
</organism>
<keyword evidence="1" id="KW-0175">Coiled coil</keyword>
<reference evidence="3 4" key="1">
    <citation type="submission" date="2019-03" db="EMBL/GenBank/DDBJ databases">
        <title>Genome sequence of Sphingomonas sp. 17J27-24.</title>
        <authorList>
            <person name="Kim M."/>
            <person name="Maeng S."/>
            <person name="Sathiyaraj S."/>
        </authorList>
    </citation>
    <scope>NUCLEOTIDE SEQUENCE [LARGE SCALE GENOMIC DNA]</scope>
    <source>
        <strain evidence="3 4">17J27-24</strain>
    </source>
</reference>
<feature type="transmembrane region" description="Helical" evidence="2">
    <location>
        <begin position="171"/>
        <end position="191"/>
    </location>
</feature>
<sequence length="448" mass="47559">MKTAADGAARRARERLEGALPDVQGADRQHVRMFVLSHLAGPLLGLSLCVFLLAAGFPHDYRLSGFAALVALFWVYPAALRATGRYRLLSLCSLEHLQLTILWATHAYGGLMSPFLLWLAVVPLLAFLYLSPSPRLWLALVAAMAANVALYLLVSTWLASPPAVGAADLSWLSVLSLACAAVYVGVMATNFGRVLSSRDAVERQAAAHQTAVAALEARLLRLREAGAAKSERLARLGEDATPPLAALQRCCQSLLAEEAERQGSADFTELRSIGEASHYLAEVVRDIALYSDVACGPQQLGRVDIAAILDVAAAEIRPMIADRAELIVLDPDRVSISTDGRLLASALVALGRHVAQMALGPRIECRVARVVEGGEQLVIEITDAGSPTSGAGEERMAGAAGGVSGRAGAYGLSLALARRICERLGGSLTSDPDARRRVHFRLQVPALA</sequence>
<keyword evidence="2" id="KW-1133">Transmembrane helix</keyword>
<feature type="transmembrane region" description="Helical" evidence="2">
    <location>
        <begin position="111"/>
        <end position="130"/>
    </location>
</feature>
<evidence type="ECO:0000256" key="1">
    <source>
        <dbReference type="SAM" id="Coils"/>
    </source>
</evidence>
<dbReference type="AlphaFoldDB" id="A0A4Y8ZNM8"/>
<keyword evidence="2" id="KW-0472">Membrane</keyword>
<feature type="transmembrane region" description="Helical" evidence="2">
    <location>
        <begin position="137"/>
        <end position="159"/>
    </location>
</feature>
<dbReference type="GO" id="GO:0016301">
    <property type="term" value="F:kinase activity"/>
    <property type="evidence" value="ECO:0007669"/>
    <property type="project" value="UniProtKB-KW"/>
</dbReference>
<protein>
    <submittedName>
        <fullName evidence="3">HAMP domain-containing histidine kinase</fullName>
    </submittedName>
</protein>
<evidence type="ECO:0000313" key="4">
    <source>
        <dbReference type="Proteomes" id="UP000298213"/>
    </source>
</evidence>
<feature type="transmembrane region" description="Helical" evidence="2">
    <location>
        <begin position="34"/>
        <end position="55"/>
    </location>
</feature>
<name>A0A4Y8ZNM8_9SPHN</name>
<evidence type="ECO:0000313" key="3">
    <source>
        <dbReference type="EMBL" id="TFI56872.1"/>
    </source>
</evidence>
<dbReference type="InterPro" id="IPR036890">
    <property type="entry name" value="HATPase_C_sf"/>
</dbReference>
<proteinExistence type="predicted"/>
<gene>
    <name evidence="3" type="ORF">E2493_17840</name>
</gene>
<comment type="caution">
    <text evidence="3">The sequence shown here is derived from an EMBL/GenBank/DDBJ whole genome shotgun (WGS) entry which is preliminary data.</text>
</comment>
<keyword evidence="3" id="KW-0808">Transferase</keyword>